<organism evidence="1 2">
    <name type="scientific">Smittium simulii</name>
    <dbReference type="NCBI Taxonomy" id="133385"/>
    <lineage>
        <taxon>Eukaryota</taxon>
        <taxon>Fungi</taxon>
        <taxon>Fungi incertae sedis</taxon>
        <taxon>Zoopagomycota</taxon>
        <taxon>Kickxellomycotina</taxon>
        <taxon>Harpellomycetes</taxon>
        <taxon>Harpellales</taxon>
        <taxon>Legeriomycetaceae</taxon>
        <taxon>Smittium</taxon>
    </lineage>
</organism>
<keyword evidence="2" id="KW-1185">Reference proteome</keyword>
<reference evidence="1 2" key="1">
    <citation type="journal article" date="2018" name="MBio">
        <title>Comparative Genomics Reveals the Core Gene Toolbox for the Fungus-Insect Symbiosis.</title>
        <authorList>
            <person name="Wang Y."/>
            <person name="Stata M."/>
            <person name="Wang W."/>
            <person name="Stajich J.E."/>
            <person name="White M.M."/>
            <person name="Moncalvo J.M."/>
        </authorList>
    </citation>
    <scope>NUCLEOTIDE SEQUENCE [LARGE SCALE GENOMIC DNA]</scope>
    <source>
        <strain evidence="1 2">SWE-8-4</strain>
    </source>
</reference>
<evidence type="ECO:0000313" key="1">
    <source>
        <dbReference type="EMBL" id="PVU95543.1"/>
    </source>
</evidence>
<accession>A0A2T9YT72</accession>
<dbReference type="SMART" id="SM00696">
    <property type="entry name" value="DM9"/>
    <property type="match status" value="1"/>
</dbReference>
<dbReference type="AlphaFoldDB" id="A0A2T9YT72"/>
<dbReference type="PANTHER" id="PTHR31649:SF1">
    <property type="entry name" value="FARNESOIC ACID O-METHYL TRANSFERASE DOMAIN-CONTAINING PROTEIN"/>
    <property type="match status" value="1"/>
</dbReference>
<evidence type="ECO:0000313" key="2">
    <source>
        <dbReference type="Proteomes" id="UP000245383"/>
    </source>
</evidence>
<protein>
    <submittedName>
        <fullName evidence="1">Uncharacterized protein</fullName>
    </submittedName>
</protein>
<dbReference type="InterPro" id="IPR006616">
    <property type="entry name" value="DM9_repeat"/>
</dbReference>
<sequence length="151" mass="16383">MSQHKIAPGYDSSIPPNAIQGGVEKDGKPLFIARSFYQGSLHPGKAGQHIEDGGFSLGYGGKEVKLHEYYVLCGDGSKLRWVEQNGDFVIKDFTPIEAGHEADGSPLYAAKTFYKGGQQLGKCGDHLKGGIHFGCGKKERISDTYMVLAYL</sequence>
<proteinExistence type="predicted"/>
<dbReference type="EMBL" id="MBFR01000053">
    <property type="protein sequence ID" value="PVU95543.1"/>
    <property type="molecule type" value="Genomic_DNA"/>
</dbReference>
<gene>
    <name evidence="1" type="ORF">BB561_001757</name>
</gene>
<dbReference type="Pfam" id="PF11901">
    <property type="entry name" value="DM9"/>
    <property type="match status" value="2"/>
</dbReference>
<name>A0A2T9YT72_9FUNG</name>
<comment type="caution">
    <text evidence="1">The sequence shown here is derived from an EMBL/GenBank/DDBJ whole genome shotgun (WGS) entry which is preliminary data.</text>
</comment>
<dbReference type="OrthoDB" id="2142040at2759"/>
<dbReference type="STRING" id="133385.A0A2T9YT72"/>
<dbReference type="Proteomes" id="UP000245383">
    <property type="component" value="Unassembled WGS sequence"/>
</dbReference>
<dbReference type="PANTHER" id="PTHR31649">
    <property type="entry name" value="AGAP009604-PA"/>
    <property type="match status" value="1"/>
</dbReference>